<evidence type="ECO:0000313" key="2">
    <source>
        <dbReference type="EMBL" id="CAD8104498.1"/>
    </source>
</evidence>
<comment type="caution">
    <text evidence="2">The sequence shown here is derived from an EMBL/GenBank/DDBJ whole genome shotgun (WGS) entry which is preliminary data.</text>
</comment>
<dbReference type="EMBL" id="CAJJDN010000082">
    <property type="protein sequence ID" value="CAD8104498.1"/>
    <property type="molecule type" value="Genomic_DNA"/>
</dbReference>
<dbReference type="AlphaFoldDB" id="A0A8S1PPT7"/>
<gene>
    <name evidence="2" type="ORF">PSON_ATCC_30995.1.T0820147</name>
</gene>
<feature type="chain" id="PRO_5035817381" evidence="1">
    <location>
        <begin position="23"/>
        <end position="263"/>
    </location>
</feature>
<keyword evidence="1" id="KW-0732">Signal</keyword>
<dbReference type="OrthoDB" id="298249at2759"/>
<evidence type="ECO:0000256" key="1">
    <source>
        <dbReference type="SAM" id="SignalP"/>
    </source>
</evidence>
<sequence>MNNIFILSCIITLSLGWTVTLGNQCKCSDYVFQNDCVLAYVYGCIWNDASSTCSNLKCSDYIVDCPIATTLCAYNPPTDTCGTFSSCSSLSGTSVQACAIQNIHCTWVSGSNCADFNCSKFSTSNCPQECQKTQTACVDYQCQTLSMKQCAEVEAFTIYPICKVAGPTTCRSFVCTDFTTQDDCFVAYNSGKTIQPCVWSTTCVDAQGPTGYTAATCFTSTLGQYRWSSSSATSGSCEQCTGGGNGSYGMLLQVLFAIILLLV</sequence>
<protein>
    <submittedName>
        <fullName evidence="2">Uncharacterized protein</fullName>
    </submittedName>
</protein>
<feature type="signal peptide" evidence="1">
    <location>
        <begin position="1"/>
        <end position="22"/>
    </location>
</feature>
<name>A0A8S1PPT7_9CILI</name>
<dbReference type="Proteomes" id="UP000692954">
    <property type="component" value="Unassembled WGS sequence"/>
</dbReference>
<proteinExistence type="predicted"/>
<organism evidence="2 3">
    <name type="scientific">Paramecium sonneborni</name>
    <dbReference type="NCBI Taxonomy" id="65129"/>
    <lineage>
        <taxon>Eukaryota</taxon>
        <taxon>Sar</taxon>
        <taxon>Alveolata</taxon>
        <taxon>Ciliophora</taxon>
        <taxon>Intramacronucleata</taxon>
        <taxon>Oligohymenophorea</taxon>
        <taxon>Peniculida</taxon>
        <taxon>Parameciidae</taxon>
        <taxon>Paramecium</taxon>
    </lineage>
</organism>
<evidence type="ECO:0000313" key="3">
    <source>
        <dbReference type="Proteomes" id="UP000692954"/>
    </source>
</evidence>
<accession>A0A8S1PPT7</accession>
<keyword evidence="3" id="KW-1185">Reference proteome</keyword>
<reference evidence="2" key="1">
    <citation type="submission" date="2021-01" db="EMBL/GenBank/DDBJ databases">
        <authorList>
            <consortium name="Genoscope - CEA"/>
            <person name="William W."/>
        </authorList>
    </citation>
    <scope>NUCLEOTIDE SEQUENCE</scope>
</reference>